<evidence type="ECO:0000313" key="1">
    <source>
        <dbReference type="EnsemblMetazoa" id="SMAR008541-PA"/>
    </source>
</evidence>
<evidence type="ECO:0000313" key="2">
    <source>
        <dbReference type="Proteomes" id="UP000014500"/>
    </source>
</evidence>
<accession>T1J4K3</accession>
<dbReference type="AlphaFoldDB" id="T1J4K3"/>
<proteinExistence type="predicted"/>
<reference evidence="2" key="1">
    <citation type="submission" date="2011-05" db="EMBL/GenBank/DDBJ databases">
        <authorList>
            <person name="Richards S.R."/>
            <person name="Qu J."/>
            <person name="Jiang H."/>
            <person name="Jhangiani S.N."/>
            <person name="Agravi P."/>
            <person name="Goodspeed R."/>
            <person name="Gross S."/>
            <person name="Mandapat C."/>
            <person name="Jackson L."/>
            <person name="Mathew T."/>
            <person name="Pu L."/>
            <person name="Thornton R."/>
            <person name="Saada N."/>
            <person name="Wilczek-Boney K.B."/>
            <person name="Lee S."/>
            <person name="Kovar C."/>
            <person name="Wu Y."/>
            <person name="Scherer S.E."/>
            <person name="Worley K.C."/>
            <person name="Muzny D.M."/>
            <person name="Gibbs R."/>
        </authorList>
    </citation>
    <scope>NUCLEOTIDE SEQUENCE</scope>
    <source>
        <strain evidence="2">Brora</strain>
    </source>
</reference>
<dbReference type="EMBL" id="JH431845">
    <property type="status" value="NOT_ANNOTATED_CDS"/>
    <property type="molecule type" value="Genomic_DNA"/>
</dbReference>
<dbReference type="EnsemblMetazoa" id="SMAR008541-RA">
    <property type="protein sequence ID" value="SMAR008541-PA"/>
    <property type="gene ID" value="SMAR008541"/>
</dbReference>
<dbReference type="HOGENOM" id="CLU_3242746_0_0_1"/>
<protein>
    <submittedName>
        <fullName evidence="1">Uncharacterized protein</fullName>
    </submittedName>
</protein>
<name>T1J4K3_STRMM</name>
<sequence length="43" mass="4903">MQIKHYHDANSKLCTAIPNSSQLQFQPTYNQLISLSPFSICFS</sequence>
<keyword evidence="2" id="KW-1185">Reference proteome</keyword>
<reference evidence="1" key="2">
    <citation type="submission" date="2015-02" db="UniProtKB">
        <authorList>
            <consortium name="EnsemblMetazoa"/>
        </authorList>
    </citation>
    <scope>IDENTIFICATION</scope>
</reference>
<dbReference type="Proteomes" id="UP000014500">
    <property type="component" value="Unassembled WGS sequence"/>
</dbReference>
<organism evidence="1 2">
    <name type="scientific">Strigamia maritima</name>
    <name type="common">European centipede</name>
    <name type="synonym">Geophilus maritimus</name>
    <dbReference type="NCBI Taxonomy" id="126957"/>
    <lineage>
        <taxon>Eukaryota</taxon>
        <taxon>Metazoa</taxon>
        <taxon>Ecdysozoa</taxon>
        <taxon>Arthropoda</taxon>
        <taxon>Myriapoda</taxon>
        <taxon>Chilopoda</taxon>
        <taxon>Pleurostigmophora</taxon>
        <taxon>Geophilomorpha</taxon>
        <taxon>Linotaeniidae</taxon>
        <taxon>Strigamia</taxon>
    </lineage>
</organism>